<dbReference type="Pfam" id="PF16156">
    <property type="entry name" value="DUF4864"/>
    <property type="match status" value="1"/>
</dbReference>
<sequence>MHWIRCLLVLLVVAPLHAAHADDAAAGAAQTTIDQQIQAFLNGDDDAAYSHAGPNIRRMFPTRDAFMAMVRKGYPQVHSPRNYAFGRFEMLAPGRIRQHVLILGPDGKDYEAVYTLEMQPDGVFRINAVSIREGNIPSI</sequence>
<dbReference type="RefSeq" id="WP_148913193.1">
    <property type="nucleotide sequence ID" value="NZ_VSZS01000053.1"/>
</dbReference>
<gene>
    <name evidence="2" type="ORF">FY036_02855</name>
</gene>
<feature type="signal peptide" evidence="1">
    <location>
        <begin position="1"/>
        <end position="21"/>
    </location>
</feature>
<evidence type="ECO:0000313" key="3">
    <source>
        <dbReference type="Proteomes" id="UP000323258"/>
    </source>
</evidence>
<reference evidence="2 3" key="1">
    <citation type="submission" date="2019-08" db="EMBL/GenBank/DDBJ databases">
        <authorList>
            <person name="Seo Y.L."/>
        </authorList>
    </citation>
    <scope>NUCLEOTIDE SEQUENCE [LARGE SCALE GENOMIC DNA]</scope>
    <source>
        <strain evidence="2 3">MaA-C15</strain>
    </source>
</reference>
<organism evidence="2 3">
    <name type="scientific">Neoaquamicrobium microcysteis</name>
    <dbReference type="NCBI Taxonomy" id="2682781"/>
    <lineage>
        <taxon>Bacteria</taxon>
        <taxon>Pseudomonadati</taxon>
        <taxon>Pseudomonadota</taxon>
        <taxon>Alphaproteobacteria</taxon>
        <taxon>Hyphomicrobiales</taxon>
        <taxon>Phyllobacteriaceae</taxon>
        <taxon>Neoaquamicrobium</taxon>
    </lineage>
</organism>
<dbReference type="InterPro" id="IPR032347">
    <property type="entry name" value="DUF4864"/>
</dbReference>
<feature type="chain" id="PRO_5022768615" evidence="1">
    <location>
        <begin position="22"/>
        <end position="139"/>
    </location>
</feature>
<dbReference type="AlphaFoldDB" id="A0A5D4H5C6"/>
<dbReference type="OrthoDB" id="9130422at2"/>
<dbReference type="EMBL" id="VSZS01000053">
    <property type="protein sequence ID" value="TYR35229.1"/>
    <property type="molecule type" value="Genomic_DNA"/>
</dbReference>
<proteinExistence type="predicted"/>
<comment type="caution">
    <text evidence="2">The sequence shown here is derived from an EMBL/GenBank/DDBJ whole genome shotgun (WGS) entry which is preliminary data.</text>
</comment>
<accession>A0A5D4H5C6</accession>
<protein>
    <submittedName>
        <fullName evidence="2">DUF4864 domain-containing protein</fullName>
    </submittedName>
</protein>
<evidence type="ECO:0000256" key="1">
    <source>
        <dbReference type="SAM" id="SignalP"/>
    </source>
</evidence>
<reference evidence="2 3" key="2">
    <citation type="submission" date="2019-09" db="EMBL/GenBank/DDBJ databases">
        <title>Mesorhizobium sp. MaA-C15 isolated from Microcystis aeruginosa.</title>
        <authorList>
            <person name="Jeong S.E."/>
            <person name="Jin H.M."/>
            <person name="Jeon C.O."/>
        </authorList>
    </citation>
    <scope>NUCLEOTIDE SEQUENCE [LARGE SCALE GENOMIC DNA]</scope>
    <source>
        <strain evidence="2 3">MaA-C15</strain>
    </source>
</reference>
<evidence type="ECO:0000313" key="2">
    <source>
        <dbReference type="EMBL" id="TYR35229.1"/>
    </source>
</evidence>
<keyword evidence="1" id="KW-0732">Signal</keyword>
<dbReference type="Proteomes" id="UP000323258">
    <property type="component" value="Unassembled WGS sequence"/>
</dbReference>
<name>A0A5D4H5C6_9HYPH</name>
<keyword evidence="3" id="KW-1185">Reference proteome</keyword>